<dbReference type="GO" id="GO:0005524">
    <property type="term" value="F:ATP binding"/>
    <property type="evidence" value="ECO:0007669"/>
    <property type="project" value="UniProtKB-KW"/>
</dbReference>
<reference evidence="7 8" key="1">
    <citation type="submission" date="2017-03" db="EMBL/GenBank/DDBJ databases">
        <title>Draft genome sequence of Streptomyces scabrisporus NF3, endophyte isolated from Amphipterygium adstringens.</title>
        <authorList>
            <person name="Vazquez M."/>
            <person name="Ceapa C.D."/>
            <person name="Rodriguez Luna D."/>
            <person name="Sanchez Esquivel S."/>
        </authorList>
    </citation>
    <scope>NUCLEOTIDE SEQUENCE [LARGE SCALE GENOMIC DNA]</scope>
    <source>
        <strain evidence="7 8">NF3</strain>
    </source>
</reference>
<keyword evidence="2 5" id="KW-0547">Nucleotide-binding</keyword>
<dbReference type="InterPro" id="IPR050141">
    <property type="entry name" value="GCL_type2/YbdK_subfam"/>
</dbReference>
<sequence>MAGSCFTRRQPESPSRSATGTAGRKAPSTVVTPTLTMGVEEEFLLVDARTGTPAPRAELVLAKVADTDATRLEATRYQVESASPVAHTGHELRAHLLRSRRDCTEAAAVYGCRLVAGATPVIAPGPEPLLVDAPRRHDQSARYGALTDTFVNCGCHVHVGTLDPETAVQVTCRLRPWLPTLIALGANSPFRDEHDTGHASWRNVVTTMWPCSGIPPRLTSVSAYEHTVAGLITTGAIKDSKMIYWDARPSASWPTVEVRAPDVATTVDEAVLLAVLVRALVADALIAIRAGEPAPDIPTEVLVAARWRAARDGLEGMAVHPASGEPVPANTMVDALIERVRDHLDAAGDLSHVTRTLARLRRDGCGARRQRLVFERRHRFTDVVRYLADATEQQGG</sequence>
<dbReference type="HAMAP" id="MF_01609">
    <property type="entry name" value="Glu_cys_ligase_2"/>
    <property type="match status" value="1"/>
</dbReference>
<dbReference type="InterPro" id="IPR006336">
    <property type="entry name" value="GCS2"/>
</dbReference>
<dbReference type="Pfam" id="PF04107">
    <property type="entry name" value="GCS2"/>
    <property type="match status" value="1"/>
</dbReference>
<name>A0A1T3NLQ1_9ACTN</name>
<comment type="similarity">
    <text evidence="5">Belongs to the glutamate--cysteine ligase type 2 family. YbdK subfamily.</text>
</comment>
<dbReference type="EC" id="6.3.2.2" evidence="5"/>
<dbReference type="PANTHER" id="PTHR36510:SF1">
    <property type="entry name" value="GLUTAMATE--CYSTEINE LIGASE 2-RELATED"/>
    <property type="match status" value="1"/>
</dbReference>
<dbReference type="Gene3D" id="3.30.590.20">
    <property type="match status" value="1"/>
</dbReference>
<dbReference type="PANTHER" id="PTHR36510">
    <property type="entry name" value="GLUTAMATE--CYSTEINE LIGASE 2-RELATED"/>
    <property type="match status" value="1"/>
</dbReference>
<dbReference type="SUPFAM" id="SSF55931">
    <property type="entry name" value="Glutamine synthetase/guanido kinase"/>
    <property type="match status" value="1"/>
</dbReference>
<dbReference type="Proteomes" id="UP000190037">
    <property type="component" value="Unassembled WGS sequence"/>
</dbReference>
<evidence type="ECO:0000313" key="7">
    <source>
        <dbReference type="EMBL" id="OPC77672.1"/>
    </source>
</evidence>
<dbReference type="InterPro" id="IPR011793">
    <property type="entry name" value="YbdK"/>
</dbReference>
<keyword evidence="1 5" id="KW-0436">Ligase</keyword>
<evidence type="ECO:0000256" key="4">
    <source>
        <dbReference type="ARBA" id="ARBA00048819"/>
    </source>
</evidence>
<dbReference type="AlphaFoldDB" id="A0A1T3NLQ1"/>
<evidence type="ECO:0000313" key="8">
    <source>
        <dbReference type="Proteomes" id="UP000190037"/>
    </source>
</evidence>
<evidence type="ECO:0000256" key="5">
    <source>
        <dbReference type="HAMAP-Rule" id="MF_01609"/>
    </source>
</evidence>
<proteinExistence type="inferred from homology"/>
<keyword evidence="3 5" id="KW-0067">ATP-binding</keyword>
<accession>A0A1T3NLQ1</accession>
<organism evidence="7 8">
    <name type="scientific">Embleya scabrispora</name>
    <dbReference type="NCBI Taxonomy" id="159449"/>
    <lineage>
        <taxon>Bacteria</taxon>
        <taxon>Bacillati</taxon>
        <taxon>Actinomycetota</taxon>
        <taxon>Actinomycetes</taxon>
        <taxon>Kitasatosporales</taxon>
        <taxon>Streptomycetaceae</taxon>
        <taxon>Embleya</taxon>
    </lineage>
</organism>
<dbReference type="OrthoDB" id="9803842at2"/>
<evidence type="ECO:0000256" key="1">
    <source>
        <dbReference type="ARBA" id="ARBA00022598"/>
    </source>
</evidence>
<protein>
    <recommendedName>
        <fullName evidence="5">Putative glutamate--cysteine ligase 2</fullName>
        <ecNumber evidence="5">6.3.2.2</ecNumber>
    </recommendedName>
    <alternativeName>
        <fullName evidence="5">Gamma-glutamylcysteine synthetase 2</fullName>
        <shortName evidence="5">GCS 2</shortName>
        <shortName evidence="5">Gamma-GCS 2</shortName>
    </alternativeName>
</protein>
<dbReference type="EMBL" id="MWQN01000004">
    <property type="protein sequence ID" value="OPC77672.1"/>
    <property type="molecule type" value="Genomic_DNA"/>
</dbReference>
<dbReference type="NCBIfam" id="NF010041">
    <property type="entry name" value="PRK13517.1-1"/>
    <property type="match status" value="1"/>
</dbReference>
<feature type="region of interest" description="Disordered" evidence="6">
    <location>
        <begin position="1"/>
        <end position="29"/>
    </location>
</feature>
<dbReference type="GO" id="GO:0042398">
    <property type="term" value="P:modified amino acid biosynthetic process"/>
    <property type="evidence" value="ECO:0007669"/>
    <property type="project" value="InterPro"/>
</dbReference>
<dbReference type="InterPro" id="IPR014746">
    <property type="entry name" value="Gln_synth/guanido_kin_cat_dom"/>
</dbReference>
<dbReference type="STRING" id="159449.B4N89_44315"/>
<comment type="catalytic activity">
    <reaction evidence="4 5">
        <text>L-cysteine + L-glutamate + ATP = gamma-L-glutamyl-L-cysteine + ADP + phosphate + H(+)</text>
        <dbReference type="Rhea" id="RHEA:13285"/>
        <dbReference type="ChEBI" id="CHEBI:15378"/>
        <dbReference type="ChEBI" id="CHEBI:29985"/>
        <dbReference type="ChEBI" id="CHEBI:30616"/>
        <dbReference type="ChEBI" id="CHEBI:35235"/>
        <dbReference type="ChEBI" id="CHEBI:43474"/>
        <dbReference type="ChEBI" id="CHEBI:58173"/>
        <dbReference type="ChEBI" id="CHEBI:456216"/>
        <dbReference type="EC" id="6.3.2.2"/>
    </reaction>
</comment>
<dbReference type="NCBIfam" id="TIGR02050">
    <property type="entry name" value="gshA_cyan_rel"/>
    <property type="match status" value="1"/>
</dbReference>
<keyword evidence="8" id="KW-1185">Reference proteome</keyword>
<comment type="caution">
    <text evidence="7">The sequence shown here is derived from an EMBL/GenBank/DDBJ whole genome shotgun (WGS) entry which is preliminary data.</text>
</comment>
<dbReference type="GO" id="GO:0004357">
    <property type="term" value="F:glutamate-cysteine ligase activity"/>
    <property type="evidence" value="ECO:0007669"/>
    <property type="project" value="UniProtKB-EC"/>
</dbReference>
<gene>
    <name evidence="7" type="ORF">B4N89_44315</name>
</gene>
<comment type="function">
    <text evidence="5">ATP-dependent carboxylate-amine ligase which exhibits weak glutamate--cysteine ligase activity.</text>
</comment>
<evidence type="ECO:0000256" key="2">
    <source>
        <dbReference type="ARBA" id="ARBA00022741"/>
    </source>
</evidence>
<evidence type="ECO:0000256" key="3">
    <source>
        <dbReference type="ARBA" id="ARBA00022840"/>
    </source>
</evidence>
<evidence type="ECO:0000256" key="6">
    <source>
        <dbReference type="SAM" id="MobiDB-lite"/>
    </source>
</evidence>